<evidence type="ECO:0000313" key="3">
    <source>
        <dbReference type="Proteomes" id="UP000298337"/>
    </source>
</evidence>
<proteinExistence type="predicted"/>
<accession>A0A4Z0P997</accession>
<comment type="caution">
    <text evidence="2">The sequence shown here is derived from an EMBL/GenBank/DDBJ whole genome shotgun (WGS) entry which is preliminary data.</text>
</comment>
<protein>
    <recommendedName>
        <fullName evidence="4">Phage portal protein</fullName>
    </recommendedName>
</protein>
<dbReference type="OrthoDB" id="863187at2"/>
<reference evidence="2 3" key="1">
    <citation type="submission" date="2019-04" db="EMBL/GenBank/DDBJ databases">
        <authorList>
            <person name="Feng G."/>
            <person name="Zhang J."/>
            <person name="Zhu H."/>
        </authorList>
    </citation>
    <scope>NUCLEOTIDE SEQUENCE [LARGE SCALE GENOMIC DNA]</scope>
    <source>
        <strain evidence="2 3">92R-1</strain>
    </source>
</reference>
<name>A0A4Z0P997_9BACT</name>
<dbReference type="EMBL" id="SRLA01000002">
    <property type="protein sequence ID" value="TGE08749.1"/>
    <property type="molecule type" value="Genomic_DNA"/>
</dbReference>
<feature type="compositionally biased region" description="Acidic residues" evidence="1">
    <location>
        <begin position="281"/>
        <end position="301"/>
    </location>
</feature>
<gene>
    <name evidence="2" type="ORF">EU556_13770</name>
</gene>
<evidence type="ECO:0008006" key="4">
    <source>
        <dbReference type="Google" id="ProtNLM"/>
    </source>
</evidence>
<organism evidence="2 3">
    <name type="scientific">Hymenobacter fodinae</name>
    <dbReference type="NCBI Taxonomy" id="2510796"/>
    <lineage>
        <taxon>Bacteria</taxon>
        <taxon>Pseudomonadati</taxon>
        <taxon>Bacteroidota</taxon>
        <taxon>Cytophagia</taxon>
        <taxon>Cytophagales</taxon>
        <taxon>Hymenobacteraceae</taxon>
        <taxon>Hymenobacter</taxon>
    </lineage>
</organism>
<dbReference type="Proteomes" id="UP000298337">
    <property type="component" value="Unassembled WGS sequence"/>
</dbReference>
<feature type="region of interest" description="Disordered" evidence="1">
    <location>
        <begin position="281"/>
        <end position="308"/>
    </location>
</feature>
<dbReference type="RefSeq" id="WP_135434659.1">
    <property type="nucleotide sequence ID" value="NZ_SRLA01000002.1"/>
</dbReference>
<evidence type="ECO:0000313" key="2">
    <source>
        <dbReference type="EMBL" id="TGE08749.1"/>
    </source>
</evidence>
<keyword evidence="3" id="KW-1185">Reference proteome</keyword>
<sequence>MAAPQGKAPRSTKPRTATVVRGFMNLAPATLPPGIKAQKDAGIGSLGGKGIAFGEGNHVPQIALAAAQDSGACYRALEKRSAFLEGMGFPVPIKDPNHPDFKKELLGTMGDTPVPGQPGKTVNDLWAEECSSGGYFNGAAFLVKYNTEGGKGETYLLPFQSVRKTDKGTFLLNHKFGKKGFNAGETTEHLPFDDSEEVVKGILERAAMPVDEKNPEGPKIGQPGQILYAYIPKAGEMDYPLPPHWPGLEDVLADAEYSRFDYEEVRNGFFPNGALVMVGEEDEATEDEEGKTEAERTDDELKEFTGNGTNPLGRKKLVVLSAKSKEQVPVWVPITGTNNMAALITKREAMGELVCRNIGIPPILCGFAKAGQLGAAREILNAVELTQDDLSPLQRCLLRALFRLFPEVSHLSVGNRKPISFVPEEVLAKLTTDEIRALADYGPATAATNKVLENLQTLSPIVAAKVLSSMSAEQILALVGLTPDGNPPVGGAEPATPAA</sequence>
<dbReference type="AlphaFoldDB" id="A0A4Z0P997"/>
<evidence type="ECO:0000256" key="1">
    <source>
        <dbReference type="SAM" id="MobiDB-lite"/>
    </source>
</evidence>